<dbReference type="Gene3D" id="3.10.180.10">
    <property type="entry name" value="2,3-Dihydroxybiphenyl 1,2-Dioxygenase, domain 1"/>
    <property type="match status" value="1"/>
</dbReference>
<evidence type="ECO:0000259" key="2">
    <source>
        <dbReference type="PROSITE" id="PS51819"/>
    </source>
</evidence>
<dbReference type="GO" id="GO:0046491">
    <property type="term" value="P:L-methylmalonyl-CoA metabolic process"/>
    <property type="evidence" value="ECO:0007669"/>
    <property type="project" value="TreeGrafter"/>
</dbReference>
<dbReference type="Pfam" id="PF13669">
    <property type="entry name" value="Glyoxalase_4"/>
    <property type="match status" value="1"/>
</dbReference>
<feature type="domain" description="VOC" evidence="2">
    <location>
        <begin position="7"/>
        <end position="147"/>
    </location>
</feature>
<dbReference type="PROSITE" id="PS51819">
    <property type="entry name" value="VOC"/>
    <property type="match status" value="1"/>
</dbReference>
<evidence type="ECO:0000313" key="3">
    <source>
        <dbReference type="EMBL" id="MSS90969.1"/>
    </source>
</evidence>
<dbReference type="InterPro" id="IPR029068">
    <property type="entry name" value="Glyas_Bleomycin-R_OHBP_Dase"/>
</dbReference>
<evidence type="ECO:0000313" key="4">
    <source>
        <dbReference type="Proteomes" id="UP000436047"/>
    </source>
</evidence>
<dbReference type="InterPro" id="IPR051785">
    <property type="entry name" value="MMCE/EMCE_epimerase"/>
</dbReference>
<keyword evidence="4" id="KW-1185">Reference proteome</keyword>
<gene>
    <name evidence="3" type="ORF">FYJ45_22775</name>
</gene>
<comment type="caution">
    <text evidence="3">The sequence shown here is derived from an EMBL/GenBank/DDBJ whole genome shotgun (WGS) entry which is preliminary data.</text>
</comment>
<organism evidence="3 4">
    <name type="scientific">Eisenbergiella porci</name>
    <dbReference type="NCBI Taxonomy" id="2652274"/>
    <lineage>
        <taxon>Bacteria</taxon>
        <taxon>Bacillati</taxon>
        <taxon>Bacillota</taxon>
        <taxon>Clostridia</taxon>
        <taxon>Lachnospirales</taxon>
        <taxon>Lachnospiraceae</taxon>
        <taxon>Eisenbergiella</taxon>
    </lineage>
</organism>
<dbReference type="SUPFAM" id="SSF54593">
    <property type="entry name" value="Glyoxalase/Bleomycin resistance protein/Dihydroxybiphenyl dioxygenase"/>
    <property type="match status" value="1"/>
</dbReference>
<reference evidence="3 4" key="1">
    <citation type="submission" date="2019-08" db="EMBL/GenBank/DDBJ databases">
        <title>In-depth cultivation of the pig gut microbiome towards novel bacterial diversity and tailored functional studies.</title>
        <authorList>
            <person name="Wylensek D."/>
            <person name="Hitch T.C.A."/>
            <person name="Clavel T."/>
        </authorList>
    </citation>
    <scope>NUCLEOTIDE SEQUENCE [LARGE SCALE GENOMIC DNA]</scope>
    <source>
        <strain evidence="3 4">WCA-389-WT-23B</strain>
    </source>
</reference>
<sequence length="173" mass="19813">MSLGTKKLVHIAFVVKDLDKVVDAWTELLGIERPRIWNIPGPDVAPVMTNGHPEIYTNCRISVIQLDNVTLELTQPGEEPSPWKTFLEKHGEGMMHMAFLTPDEEEAFRTIREACGVDGYYHIGYYPEQSYSFVDTFDSLKTELNIKVDRDNSDAMELIRDQIAINQIREREG</sequence>
<dbReference type="InterPro" id="IPR037523">
    <property type="entry name" value="VOC_core"/>
</dbReference>
<protein>
    <recommendedName>
        <fullName evidence="2">VOC domain-containing protein</fullName>
    </recommendedName>
</protein>
<evidence type="ECO:0000256" key="1">
    <source>
        <dbReference type="ARBA" id="ARBA00022723"/>
    </source>
</evidence>
<dbReference type="AlphaFoldDB" id="A0A6N7W6X0"/>
<dbReference type="RefSeq" id="WP_154467367.1">
    <property type="nucleotide sequence ID" value="NZ_JAXDZL010000222.1"/>
</dbReference>
<dbReference type="GeneID" id="86055845"/>
<dbReference type="EMBL" id="VUMI01000051">
    <property type="protein sequence ID" value="MSS90969.1"/>
    <property type="molecule type" value="Genomic_DNA"/>
</dbReference>
<dbReference type="Proteomes" id="UP000436047">
    <property type="component" value="Unassembled WGS sequence"/>
</dbReference>
<keyword evidence="1" id="KW-0479">Metal-binding</keyword>
<name>A0A6N7W6X0_9FIRM</name>
<proteinExistence type="predicted"/>
<dbReference type="PANTHER" id="PTHR43048:SF3">
    <property type="entry name" value="METHYLMALONYL-COA EPIMERASE, MITOCHONDRIAL"/>
    <property type="match status" value="1"/>
</dbReference>
<dbReference type="PANTHER" id="PTHR43048">
    <property type="entry name" value="METHYLMALONYL-COA EPIMERASE"/>
    <property type="match status" value="1"/>
</dbReference>
<accession>A0A6N7W6X0</accession>
<dbReference type="GO" id="GO:0046872">
    <property type="term" value="F:metal ion binding"/>
    <property type="evidence" value="ECO:0007669"/>
    <property type="project" value="UniProtKB-KW"/>
</dbReference>
<dbReference type="GO" id="GO:0004493">
    <property type="term" value="F:methylmalonyl-CoA epimerase activity"/>
    <property type="evidence" value="ECO:0007669"/>
    <property type="project" value="TreeGrafter"/>
</dbReference>